<keyword evidence="3" id="KW-1185">Reference proteome</keyword>
<evidence type="ECO:0000313" key="2">
    <source>
        <dbReference type="EMBL" id="VVJ20670.1"/>
    </source>
</evidence>
<organism evidence="2 3">
    <name type="scientific">Amycolatopsis camponoti</name>
    <dbReference type="NCBI Taxonomy" id="2606593"/>
    <lineage>
        <taxon>Bacteria</taxon>
        <taxon>Bacillati</taxon>
        <taxon>Actinomycetota</taxon>
        <taxon>Actinomycetes</taxon>
        <taxon>Pseudonocardiales</taxon>
        <taxon>Pseudonocardiaceae</taxon>
        <taxon>Amycolatopsis</taxon>
    </lineage>
</organism>
<protein>
    <submittedName>
        <fullName evidence="2">Uncharacterized protein</fullName>
    </submittedName>
</protein>
<gene>
    <name evidence="2" type="ORF">AA23TX_05691</name>
</gene>
<feature type="region of interest" description="Disordered" evidence="1">
    <location>
        <begin position="102"/>
        <end position="182"/>
    </location>
</feature>
<feature type="region of interest" description="Disordered" evidence="1">
    <location>
        <begin position="1"/>
        <end position="66"/>
    </location>
</feature>
<evidence type="ECO:0000313" key="3">
    <source>
        <dbReference type="Proteomes" id="UP000399805"/>
    </source>
</evidence>
<reference evidence="2 3" key="1">
    <citation type="submission" date="2019-09" db="EMBL/GenBank/DDBJ databases">
        <authorList>
            <person name="Leyn A S."/>
        </authorList>
    </citation>
    <scope>NUCLEOTIDE SEQUENCE [LARGE SCALE GENOMIC DNA]</scope>
    <source>
        <strain evidence="2">AA231_1</strain>
    </source>
</reference>
<dbReference type="EMBL" id="CABVGP010000002">
    <property type="protein sequence ID" value="VVJ20670.1"/>
    <property type="molecule type" value="Genomic_DNA"/>
</dbReference>
<proteinExistence type="predicted"/>
<feature type="compositionally biased region" description="Polar residues" evidence="1">
    <location>
        <begin position="139"/>
        <end position="150"/>
    </location>
</feature>
<dbReference type="AlphaFoldDB" id="A0A6I8LU51"/>
<dbReference type="Proteomes" id="UP000399805">
    <property type="component" value="Unassembled WGS sequence"/>
</dbReference>
<name>A0A6I8LU51_9PSEU</name>
<sequence length="234" mass="25459">MGMNMKNSLPGITIGVEHNPIPRLENPLELRNPPSSERNSGQQPRIPSSKLPQVPIPNLGHNKHMNLGLRPNIPEGKGQIILIDNISRDLTSNDPFKESLILTHEERPYRRRKTRHPTGTERGRGGPGHAPAGVWGSDPQKTQRTRSGPTTEAKRGRGPRSGRPWGSIYRHRGGRRTEGGGARRGLCFPSGAPNPETVCGALVNESNGSECDRAITGRKIGGLFSGDLFTATGW</sequence>
<evidence type="ECO:0000256" key="1">
    <source>
        <dbReference type="SAM" id="MobiDB-lite"/>
    </source>
</evidence>
<feature type="compositionally biased region" description="Polar residues" evidence="1">
    <location>
        <begin position="33"/>
        <end position="46"/>
    </location>
</feature>
<accession>A0A6I8LU51</accession>